<keyword evidence="3" id="KW-1185">Reference proteome</keyword>
<dbReference type="InterPro" id="IPR018634">
    <property type="entry name" value="ChrB_C"/>
</dbReference>
<evidence type="ECO:0000313" key="2">
    <source>
        <dbReference type="EMBL" id="MCZ8515850.1"/>
    </source>
</evidence>
<evidence type="ECO:0000259" key="1">
    <source>
        <dbReference type="Pfam" id="PF09828"/>
    </source>
</evidence>
<dbReference type="RefSeq" id="WP_269884372.1">
    <property type="nucleotide sequence ID" value="NZ_JAQAGZ010000019.1"/>
</dbReference>
<dbReference type="Proteomes" id="UP001527882">
    <property type="component" value="Unassembled WGS sequence"/>
</dbReference>
<dbReference type="EMBL" id="JAQAGZ010000019">
    <property type="protein sequence ID" value="MCZ8515850.1"/>
    <property type="molecule type" value="Genomic_DNA"/>
</dbReference>
<feature type="domain" description="ChrB C-terminal" evidence="1">
    <location>
        <begin position="3"/>
        <end position="136"/>
    </location>
</feature>
<accession>A0ABT4QG43</accession>
<evidence type="ECO:0000313" key="3">
    <source>
        <dbReference type="Proteomes" id="UP001527882"/>
    </source>
</evidence>
<sequence length="142" mass="15968">MKWVTREHSNVERVACPWLIKRFIDPDAVFEFVPSDTDPNTIRDGIPFDMKGVELGHHNGGCSFEAFLSKYELDKDPALVLMASIIHGADIPVDINITPESAGLRAIAFGYHYLGISDHEKITLQTSMYDALYAWCKRKVGL</sequence>
<gene>
    <name evidence="2" type="ORF">O9H85_26260</name>
</gene>
<reference evidence="2 3" key="1">
    <citation type="submission" date="2022-12" db="EMBL/GenBank/DDBJ databases">
        <title>Draft genome sequence of Paenibacillus sp. dW9.</title>
        <authorList>
            <person name="Choi E.-W."/>
            <person name="Kim D.-U."/>
        </authorList>
    </citation>
    <scope>NUCLEOTIDE SEQUENCE [LARGE SCALE GENOMIC DNA]</scope>
    <source>
        <strain evidence="3">dW9</strain>
    </source>
</reference>
<comment type="caution">
    <text evidence="2">The sequence shown here is derived from an EMBL/GenBank/DDBJ whole genome shotgun (WGS) entry which is preliminary data.</text>
</comment>
<dbReference type="Pfam" id="PF09828">
    <property type="entry name" value="ChrB_C"/>
    <property type="match status" value="1"/>
</dbReference>
<proteinExistence type="predicted"/>
<organism evidence="2 3">
    <name type="scientific">Paenibacillus gyeongsangnamensis</name>
    <dbReference type="NCBI Taxonomy" id="3388067"/>
    <lineage>
        <taxon>Bacteria</taxon>
        <taxon>Bacillati</taxon>
        <taxon>Bacillota</taxon>
        <taxon>Bacilli</taxon>
        <taxon>Bacillales</taxon>
        <taxon>Paenibacillaceae</taxon>
        <taxon>Paenibacillus</taxon>
    </lineage>
</organism>
<protein>
    <submittedName>
        <fullName evidence="2">Chromate resistance protein</fullName>
    </submittedName>
</protein>
<name>A0ABT4QG43_9BACL</name>